<keyword evidence="2" id="KW-1185">Reference proteome</keyword>
<proteinExistence type="predicted"/>
<comment type="caution">
    <text evidence="1">The sequence shown here is derived from an EMBL/GenBank/DDBJ whole genome shotgun (WGS) entry which is preliminary data.</text>
</comment>
<gene>
    <name evidence="1" type="ORF">HPB49_019871</name>
</gene>
<evidence type="ECO:0000313" key="2">
    <source>
        <dbReference type="Proteomes" id="UP000821865"/>
    </source>
</evidence>
<organism evidence="1 2">
    <name type="scientific">Dermacentor silvarum</name>
    <name type="common">Tick</name>
    <dbReference type="NCBI Taxonomy" id="543639"/>
    <lineage>
        <taxon>Eukaryota</taxon>
        <taxon>Metazoa</taxon>
        <taxon>Ecdysozoa</taxon>
        <taxon>Arthropoda</taxon>
        <taxon>Chelicerata</taxon>
        <taxon>Arachnida</taxon>
        <taxon>Acari</taxon>
        <taxon>Parasitiformes</taxon>
        <taxon>Ixodida</taxon>
        <taxon>Ixodoidea</taxon>
        <taxon>Ixodidae</taxon>
        <taxon>Rhipicephalinae</taxon>
        <taxon>Dermacentor</taxon>
    </lineage>
</organism>
<dbReference type="EMBL" id="CM023471">
    <property type="protein sequence ID" value="KAH7966837.1"/>
    <property type="molecule type" value="Genomic_DNA"/>
</dbReference>
<dbReference type="Proteomes" id="UP000821865">
    <property type="component" value="Chromosome 2"/>
</dbReference>
<protein>
    <submittedName>
        <fullName evidence="1">Uncharacterized protein</fullName>
    </submittedName>
</protein>
<reference evidence="1" key="1">
    <citation type="submission" date="2020-05" db="EMBL/GenBank/DDBJ databases">
        <title>Large-scale comparative analyses of tick genomes elucidate their genetic diversity and vector capacities.</title>
        <authorList>
            <person name="Jia N."/>
            <person name="Wang J."/>
            <person name="Shi W."/>
            <person name="Du L."/>
            <person name="Sun Y."/>
            <person name="Zhan W."/>
            <person name="Jiang J."/>
            <person name="Wang Q."/>
            <person name="Zhang B."/>
            <person name="Ji P."/>
            <person name="Sakyi L.B."/>
            <person name="Cui X."/>
            <person name="Yuan T."/>
            <person name="Jiang B."/>
            <person name="Yang W."/>
            <person name="Lam T.T.-Y."/>
            <person name="Chang Q."/>
            <person name="Ding S."/>
            <person name="Wang X."/>
            <person name="Zhu J."/>
            <person name="Ruan X."/>
            <person name="Zhao L."/>
            <person name="Wei J."/>
            <person name="Que T."/>
            <person name="Du C."/>
            <person name="Cheng J."/>
            <person name="Dai P."/>
            <person name="Han X."/>
            <person name="Huang E."/>
            <person name="Gao Y."/>
            <person name="Liu J."/>
            <person name="Shao H."/>
            <person name="Ye R."/>
            <person name="Li L."/>
            <person name="Wei W."/>
            <person name="Wang X."/>
            <person name="Wang C."/>
            <person name="Yang T."/>
            <person name="Huo Q."/>
            <person name="Li W."/>
            <person name="Guo W."/>
            <person name="Chen H."/>
            <person name="Zhou L."/>
            <person name="Ni X."/>
            <person name="Tian J."/>
            <person name="Zhou Y."/>
            <person name="Sheng Y."/>
            <person name="Liu T."/>
            <person name="Pan Y."/>
            <person name="Xia L."/>
            <person name="Li J."/>
            <person name="Zhao F."/>
            <person name="Cao W."/>
        </authorList>
    </citation>
    <scope>NUCLEOTIDE SEQUENCE</scope>
    <source>
        <strain evidence="1">Dsil-2018</strain>
    </source>
</reference>
<evidence type="ECO:0000313" key="1">
    <source>
        <dbReference type="EMBL" id="KAH7966837.1"/>
    </source>
</evidence>
<sequence length="272" mass="31274">MSGMSLYGVPMYGSAICGTYGVISYELCARWYQLIAFSPFMFTARRAGQAHADPYSLVQVRDVARLAIQLRYSMLDYVYTQLRLCTTTGHPFLRPLFLEFPSDRTTWRITKQFFFGPALMVAPAVAQGINEVDVYFPNAGFYDFFRYTHVAVQGKNRWKNVVMTEYQTPTYLRAGHIMVVRRPDVTVALTQRNRVSLIVAARQRLVDSDSKENNVLLAQGELCIDSDSSLPKNTGTTVKFNFWKEHVQFGSKYQCYLFKILIPDYIDKTIFF</sequence>
<accession>A0ACB8DFG3</accession>
<name>A0ACB8DFG3_DERSI</name>